<evidence type="ECO:0000313" key="1">
    <source>
        <dbReference type="EMBL" id="MES5150923.1"/>
    </source>
</evidence>
<gene>
    <name evidence="1" type="ORF">ABVC42_13895</name>
</gene>
<evidence type="ECO:0000313" key="2">
    <source>
        <dbReference type="Proteomes" id="UP001434419"/>
    </source>
</evidence>
<accession>A0ABV2BCF7</accession>
<reference evidence="1" key="1">
    <citation type="submission" date="2024-06" db="EMBL/GenBank/DDBJ databases">
        <title>Vaginal Lactobacillus fatty acid response mechanisms reveal a metabolite-targeted strategy for bacterial vaginosis treatment.</title>
        <authorList>
            <person name="Zhu M."/>
            <person name="Blainey P.C."/>
            <person name="Bloom S.M."/>
            <person name="Kwon D.S."/>
        </authorList>
    </citation>
    <scope>NUCLEOTIDE SEQUENCE</scope>
    <source>
        <strain evidence="1">194_F1_1</strain>
    </source>
</reference>
<dbReference type="Proteomes" id="UP001434419">
    <property type="component" value="Unassembled WGS sequence"/>
</dbReference>
<dbReference type="RefSeq" id="WP_133476399.1">
    <property type="nucleotide sequence ID" value="NZ_JBETVU010000013.1"/>
</dbReference>
<organism evidence="1 2">
    <name type="scientific">Lactobacillus crispatus</name>
    <dbReference type="NCBI Taxonomy" id="47770"/>
    <lineage>
        <taxon>Bacteria</taxon>
        <taxon>Bacillati</taxon>
        <taxon>Bacillota</taxon>
        <taxon>Bacilli</taxon>
        <taxon>Lactobacillales</taxon>
        <taxon>Lactobacillaceae</taxon>
        <taxon>Lactobacillus</taxon>
    </lineage>
</organism>
<dbReference type="EMBL" id="JBETVU010000013">
    <property type="protein sequence ID" value="MES5150923.1"/>
    <property type="molecule type" value="Genomic_DNA"/>
</dbReference>
<keyword evidence="2" id="KW-1185">Reference proteome</keyword>
<comment type="caution">
    <text evidence="1">The sequence shown here is derived from an EMBL/GenBank/DDBJ whole genome shotgun (WGS) entry which is preliminary data.</text>
</comment>
<sequence length="211" mass="23937">MFGFLKKFLFSLVLSVAVVLLFLVSKTGINQTITDHILYGTNENVWDKFNIYLGNQLSAGKSKRIRNNIKQIAVQQDAQKQANRLLNVMLTYDDSDEYNHRADKAKALAEVPVLTSPDLFGSDINNGVHLVNARKLHSKFISSNVSIEPISTHGNLVNVMIYSKSLHWKGTQDKRILTALYVGTFDFSLEKYRQLAYVQTISDKYSIQKYA</sequence>
<proteinExistence type="predicted"/>
<name>A0ABV2BCF7_9LACO</name>
<protein>
    <submittedName>
        <fullName evidence="1">Uncharacterized protein</fullName>
    </submittedName>
</protein>